<reference evidence="3" key="2">
    <citation type="submission" date="2012-05" db="EMBL/GenBank/DDBJ databases">
        <authorList>
            <person name="Savar N.S."/>
            <person name="Jahanian-Najafabadi A."/>
            <person name="Bouzari S."/>
        </authorList>
    </citation>
    <scope>NUCLEOTIDE SEQUENCE</scope>
</reference>
<dbReference type="PANTHER" id="PTHR12459:SF6">
    <property type="entry name" value="GB|AAD46013.1"/>
    <property type="match status" value="1"/>
</dbReference>
<reference evidence="3" key="1">
    <citation type="journal article" date="2012" name="Genetics">
        <title>Independent FLC Mutations as Causes of Flowering-Time Variation in Arabidopsis thaliana and Capsella rubella.</title>
        <authorList>
            <person name="Guo Y.L."/>
            <person name="Todesco M."/>
            <person name="Hagmann J."/>
            <person name="Das S."/>
            <person name="Weigel D."/>
        </authorList>
    </citation>
    <scope>NUCLEOTIDE SEQUENCE</scope>
</reference>
<organism evidence="3">
    <name type="scientific">Capsella rubella</name>
    <dbReference type="NCBI Taxonomy" id="81985"/>
    <lineage>
        <taxon>Eukaryota</taxon>
        <taxon>Viridiplantae</taxon>
        <taxon>Streptophyta</taxon>
        <taxon>Embryophyta</taxon>
        <taxon>Tracheophyta</taxon>
        <taxon>Spermatophyta</taxon>
        <taxon>Magnoliopsida</taxon>
        <taxon>eudicotyledons</taxon>
        <taxon>Gunneridae</taxon>
        <taxon>Pentapetalae</taxon>
        <taxon>rosids</taxon>
        <taxon>malvids</taxon>
        <taxon>Brassicales</taxon>
        <taxon>Brassicaceae</taxon>
        <taxon>Camelineae</taxon>
        <taxon>Capsella</taxon>
    </lineage>
</organism>
<dbReference type="PANTHER" id="PTHR12459">
    <property type="entry name" value="TRANSMEMBRANE PROTEIN 135-RELATED"/>
    <property type="match status" value="1"/>
</dbReference>
<evidence type="ECO:0000313" key="3">
    <source>
        <dbReference type="EMBL" id="AFJ66214.1"/>
    </source>
</evidence>
<feature type="region of interest" description="Disordered" evidence="1">
    <location>
        <begin position="1"/>
        <end position="56"/>
    </location>
</feature>
<dbReference type="EMBL" id="JX003248">
    <property type="protein sequence ID" value="AFJ66214.1"/>
    <property type="molecule type" value="Genomic_DNA"/>
</dbReference>
<gene>
    <name evidence="3" type="ORF">34G24.16</name>
</gene>
<evidence type="ECO:0000256" key="1">
    <source>
        <dbReference type="SAM" id="MobiDB-lite"/>
    </source>
</evidence>
<evidence type="ECO:0000259" key="2">
    <source>
        <dbReference type="Pfam" id="PF15982"/>
    </source>
</evidence>
<name>K4FWJ7_9BRAS</name>
<feature type="domain" description="Transmembrane protein 135 N-terminal" evidence="2">
    <location>
        <begin position="235"/>
        <end position="355"/>
    </location>
</feature>
<sequence length="422" mass="47328">MKKKLASKDFCGTGENHVKSRTSMTNAIRTQPVLDPSSSPPPISPLSQDSSEADVRRLREAEERLRDAMAELQARQRSAARGSHAELCDHADVSCVANAIGNLCQSFLLSYGVRVGIGILLRAFKLARGQSYSSLLDLKMLFEEVEKERDAIEFVMYAFIMRPETLPKSYREFIQKTGPVARPVYQAVRECCRGGPIDVASLSDYISSKNSAIDVNVEEFASIIPCSAIHPNTNCLAQNANAMSATFKKTFPLYFSLTFVPYVVLHLQKFMASPYRTSWHAIRDSVRSTSFLSAFVGIFQAFICAHRKVATKDHKLVYWFAGGVAALSVMLEKKPRRSELALYVLPRAGDSLWEILINRHLLPDIKNAEKQKLSDTVLASDVEIEQSKYGPFMDHMILIVVQEVNVKLSTREGFLHRENLRD</sequence>
<dbReference type="Pfam" id="PF15982">
    <property type="entry name" value="TMEM135_C_rich"/>
    <property type="match status" value="1"/>
</dbReference>
<proteinExistence type="predicted"/>
<dbReference type="InterPro" id="IPR026749">
    <property type="entry name" value="Tmem135"/>
</dbReference>
<accession>K4FWJ7</accession>
<protein>
    <recommendedName>
        <fullName evidence="2">Transmembrane protein 135 N-terminal domain-containing protein</fullName>
    </recommendedName>
</protein>
<dbReference type="InterPro" id="IPR031926">
    <property type="entry name" value="TMEM135_N"/>
</dbReference>
<dbReference type="AlphaFoldDB" id="K4FWJ7"/>